<comment type="caution">
    <text evidence="1">The sequence shown here is derived from an EMBL/GenBank/DDBJ whole genome shotgun (WGS) entry which is preliminary data.</text>
</comment>
<accession>A0ABU1KFH9</accession>
<dbReference type="Proteomes" id="UP001245370">
    <property type="component" value="Unassembled WGS sequence"/>
</dbReference>
<gene>
    <name evidence="1" type="ORF">GGQ86_002067</name>
</gene>
<dbReference type="RefSeq" id="WP_169123349.1">
    <property type="nucleotide sequence ID" value="NZ_BSDO01000001.1"/>
</dbReference>
<reference evidence="1 2" key="1">
    <citation type="submission" date="2023-07" db="EMBL/GenBank/DDBJ databases">
        <title>Genomic Encyclopedia of Type Strains, Phase IV (KMG-IV): sequencing the most valuable type-strain genomes for metagenomic binning, comparative biology and taxonomic classification.</title>
        <authorList>
            <person name="Goeker M."/>
        </authorList>
    </citation>
    <scope>NUCLEOTIDE SEQUENCE [LARGE SCALE GENOMIC DNA]</scope>
    <source>
        <strain evidence="1 2">DSM 338</strain>
    </source>
</reference>
<dbReference type="GeneID" id="95761117"/>
<proteinExistence type="predicted"/>
<evidence type="ECO:0000313" key="1">
    <source>
        <dbReference type="EMBL" id="MDR6333597.1"/>
    </source>
</evidence>
<sequence length="138" mass="15052">MNATDSLLVPLVDAGGLNGLKHAALGARYRFWRDEDGVRHVFSVYRPDAAPDYPDALAVVSRRTPAGSIAMWAGPASNARTAALRMRGDEIHIHVFGEENAPALRRLMDRNAMDRGEASQLPRPAMQALCLPARRHAA</sequence>
<name>A0ABU1KFH9_XANFL</name>
<protein>
    <submittedName>
        <fullName evidence="1">Uncharacterized protein</fullName>
    </submittedName>
</protein>
<evidence type="ECO:0000313" key="2">
    <source>
        <dbReference type="Proteomes" id="UP001245370"/>
    </source>
</evidence>
<keyword evidence="2" id="KW-1185">Reference proteome</keyword>
<dbReference type="EMBL" id="JAVDPY010000003">
    <property type="protein sequence ID" value="MDR6333597.1"/>
    <property type="molecule type" value="Genomic_DNA"/>
</dbReference>
<organism evidence="1 2">
    <name type="scientific">Xanthobacter flavus</name>
    <dbReference type="NCBI Taxonomy" id="281"/>
    <lineage>
        <taxon>Bacteria</taxon>
        <taxon>Pseudomonadati</taxon>
        <taxon>Pseudomonadota</taxon>
        <taxon>Alphaproteobacteria</taxon>
        <taxon>Hyphomicrobiales</taxon>
        <taxon>Xanthobacteraceae</taxon>
        <taxon>Xanthobacter</taxon>
    </lineage>
</organism>